<sequence length="77" mass="8927">MVEESCAWFTQEQLLTVGEEKEDEEASLEDELERSEVVMDGHRDAKELKCPLEESLHFISSIIEEVINEVMRKSEGR</sequence>
<dbReference type="EMBL" id="OZ034818">
    <property type="protein sequence ID" value="CAL1389548.1"/>
    <property type="molecule type" value="Genomic_DNA"/>
</dbReference>
<accession>A0AAV2EUZ1</accession>
<protein>
    <submittedName>
        <fullName evidence="1">Uncharacterized protein</fullName>
    </submittedName>
</protein>
<keyword evidence="2" id="KW-1185">Reference proteome</keyword>
<organism evidence="1 2">
    <name type="scientific">Linum trigynum</name>
    <dbReference type="NCBI Taxonomy" id="586398"/>
    <lineage>
        <taxon>Eukaryota</taxon>
        <taxon>Viridiplantae</taxon>
        <taxon>Streptophyta</taxon>
        <taxon>Embryophyta</taxon>
        <taxon>Tracheophyta</taxon>
        <taxon>Spermatophyta</taxon>
        <taxon>Magnoliopsida</taxon>
        <taxon>eudicotyledons</taxon>
        <taxon>Gunneridae</taxon>
        <taxon>Pentapetalae</taxon>
        <taxon>rosids</taxon>
        <taxon>fabids</taxon>
        <taxon>Malpighiales</taxon>
        <taxon>Linaceae</taxon>
        <taxon>Linum</taxon>
    </lineage>
</organism>
<name>A0AAV2EUZ1_9ROSI</name>
<evidence type="ECO:0000313" key="1">
    <source>
        <dbReference type="EMBL" id="CAL1389548.1"/>
    </source>
</evidence>
<dbReference type="AlphaFoldDB" id="A0AAV2EUZ1"/>
<gene>
    <name evidence="1" type="ORF">LTRI10_LOCUS30399</name>
</gene>
<reference evidence="1 2" key="1">
    <citation type="submission" date="2024-04" db="EMBL/GenBank/DDBJ databases">
        <authorList>
            <person name="Fracassetti M."/>
        </authorList>
    </citation>
    <scope>NUCLEOTIDE SEQUENCE [LARGE SCALE GENOMIC DNA]</scope>
</reference>
<dbReference type="Proteomes" id="UP001497516">
    <property type="component" value="Chromosome 5"/>
</dbReference>
<proteinExistence type="predicted"/>
<evidence type="ECO:0000313" key="2">
    <source>
        <dbReference type="Proteomes" id="UP001497516"/>
    </source>
</evidence>